<name>A0AAD8ABW9_DIPPU</name>
<proteinExistence type="predicted"/>
<dbReference type="InterPro" id="IPR054092">
    <property type="entry name" value="Cep192-like_D6"/>
</dbReference>
<dbReference type="Pfam" id="PF22076">
    <property type="entry name" value="Cep192_D6"/>
    <property type="match status" value="1"/>
</dbReference>
<reference evidence="3" key="1">
    <citation type="journal article" date="2023" name="IScience">
        <title>Live-bearing cockroach genome reveals convergent evolutionary mechanisms linked to viviparity in insects and beyond.</title>
        <authorList>
            <person name="Fouks B."/>
            <person name="Harrison M.C."/>
            <person name="Mikhailova A.A."/>
            <person name="Marchal E."/>
            <person name="English S."/>
            <person name="Carruthers M."/>
            <person name="Jennings E.C."/>
            <person name="Chiamaka E.L."/>
            <person name="Frigard R.A."/>
            <person name="Pippel M."/>
            <person name="Attardo G.M."/>
            <person name="Benoit J.B."/>
            <person name="Bornberg-Bauer E."/>
            <person name="Tobe S.S."/>
        </authorList>
    </citation>
    <scope>NUCLEOTIDE SEQUENCE</scope>
    <source>
        <strain evidence="3">Stay&amp;Tobe</strain>
    </source>
</reference>
<evidence type="ECO:0000259" key="1">
    <source>
        <dbReference type="Pfam" id="PF22073"/>
    </source>
</evidence>
<evidence type="ECO:0000259" key="2">
    <source>
        <dbReference type="Pfam" id="PF22076"/>
    </source>
</evidence>
<dbReference type="InterPro" id="IPR054090">
    <property type="entry name" value="Cep192_Spd-2-like_dom"/>
</dbReference>
<feature type="domain" description="Cep192/Spd-2-like" evidence="1">
    <location>
        <begin position="4"/>
        <end position="84"/>
    </location>
</feature>
<feature type="domain" description="Cep192-like" evidence="2">
    <location>
        <begin position="232"/>
        <end position="331"/>
    </location>
</feature>
<accession>A0AAD8ABW9</accession>
<dbReference type="Proteomes" id="UP001233999">
    <property type="component" value="Unassembled WGS sequence"/>
</dbReference>
<comment type="caution">
    <text evidence="3">The sequence shown here is derived from an EMBL/GenBank/DDBJ whole genome shotgun (WGS) entry which is preliminary data.</text>
</comment>
<protein>
    <submittedName>
        <fullName evidence="3">Uncharacterized protein</fullName>
    </submittedName>
</protein>
<dbReference type="AlphaFoldDB" id="A0AAD8ABW9"/>
<gene>
    <name evidence="3" type="ORF">L9F63_027134</name>
</gene>
<dbReference type="Pfam" id="PF22073">
    <property type="entry name" value="Cep192_D4"/>
    <property type="match status" value="1"/>
</dbReference>
<dbReference type="EMBL" id="JASPKZ010002080">
    <property type="protein sequence ID" value="KAJ9596241.1"/>
    <property type="molecule type" value="Genomic_DNA"/>
</dbReference>
<sequence>MFDVRSEEHFNVQAHLSIEGQHNDFKLVDGDGNVVMQRTMTLRPMKNYTLTVMFCPQKTGAFYAKLIFVIGELRLILPMYGYGGQVRMIAKGIPKDGGGRMWLMLYQHPHKTEWESSFYLKNLGNIRGFIPQRIHKKQLASGDSEHLPSLDLAQLCEPFSGEGAPNPPNVKQLKDPKESALDLYSSGVSNQEIILMLENMVDGQGPDASRAFQSMYQNQVDLSCTKLDETVCSWEIVPAELKLSPPTVNMASVQIWSTCNTRLSYEASVASEPPGYTLCVSPNAGFIPAMGAINITVTCSSTGAHPPLTHVWTGCIQICTENDMKELKVRVEFVGSNLIMRSASKMRAESTRAIYDSVSKAWKK</sequence>
<keyword evidence="4" id="KW-1185">Reference proteome</keyword>
<evidence type="ECO:0000313" key="3">
    <source>
        <dbReference type="EMBL" id="KAJ9596241.1"/>
    </source>
</evidence>
<reference evidence="3" key="2">
    <citation type="submission" date="2023-05" db="EMBL/GenBank/DDBJ databases">
        <authorList>
            <person name="Fouks B."/>
        </authorList>
    </citation>
    <scope>NUCLEOTIDE SEQUENCE</scope>
    <source>
        <strain evidence="3">Stay&amp;Tobe</strain>
        <tissue evidence="3">Testes</tissue>
    </source>
</reference>
<evidence type="ECO:0000313" key="4">
    <source>
        <dbReference type="Proteomes" id="UP001233999"/>
    </source>
</evidence>
<organism evidence="3 4">
    <name type="scientific">Diploptera punctata</name>
    <name type="common">Pacific beetle cockroach</name>
    <dbReference type="NCBI Taxonomy" id="6984"/>
    <lineage>
        <taxon>Eukaryota</taxon>
        <taxon>Metazoa</taxon>
        <taxon>Ecdysozoa</taxon>
        <taxon>Arthropoda</taxon>
        <taxon>Hexapoda</taxon>
        <taxon>Insecta</taxon>
        <taxon>Pterygota</taxon>
        <taxon>Neoptera</taxon>
        <taxon>Polyneoptera</taxon>
        <taxon>Dictyoptera</taxon>
        <taxon>Blattodea</taxon>
        <taxon>Blaberoidea</taxon>
        <taxon>Blaberidae</taxon>
        <taxon>Diplopterinae</taxon>
        <taxon>Diploptera</taxon>
    </lineage>
</organism>